<dbReference type="EMBL" id="JAFBEV010000021">
    <property type="protein sequence ID" value="MBM7658707.1"/>
    <property type="molecule type" value="Genomic_DNA"/>
</dbReference>
<evidence type="ECO:0000256" key="3">
    <source>
        <dbReference type="ARBA" id="ARBA00022475"/>
    </source>
</evidence>
<gene>
    <name evidence="9" type="ORF">JOC27_002169</name>
</gene>
<evidence type="ECO:0000256" key="1">
    <source>
        <dbReference type="ARBA" id="ARBA00004651"/>
    </source>
</evidence>
<evidence type="ECO:0000256" key="4">
    <source>
        <dbReference type="ARBA" id="ARBA00022692"/>
    </source>
</evidence>
<evidence type="ECO:0000313" key="9">
    <source>
        <dbReference type="EMBL" id="MBM7658707.1"/>
    </source>
</evidence>
<keyword evidence="4 7" id="KW-0812">Transmembrane</keyword>
<evidence type="ECO:0000313" key="10">
    <source>
        <dbReference type="Proteomes" id="UP000823201"/>
    </source>
</evidence>
<accession>A0ABS2QCP3</accession>
<feature type="transmembrane region" description="Helical" evidence="7">
    <location>
        <begin position="154"/>
        <end position="182"/>
    </location>
</feature>
<feature type="domain" description="Type II secretion system protein GspF" evidence="8">
    <location>
        <begin position="15"/>
        <end position="135"/>
    </location>
</feature>
<reference evidence="9 10" key="1">
    <citation type="submission" date="2021-01" db="EMBL/GenBank/DDBJ databases">
        <title>Genomic Encyclopedia of Type Strains, Phase IV (KMG-IV): sequencing the most valuable type-strain genomes for metagenomic binning, comparative biology and taxonomic classification.</title>
        <authorList>
            <person name="Goeker M."/>
        </authorList>
    </citation>
    <scope>NUCLEOTIDE SEQUENCE [LARGE SCALE GENOMIC DNA]</scope>
    <source>
        <strain evidence="9 10">DSM 100968</strain>
    </source>
</reference>
<dbReference type="PANTHER" id="PTHR30012">
    <property type="entry name" value="GENERAL SECRETION PATHWAY PROTEIN"/>
    <property type="match status" value="1"/>
</dbReference>
<keyword evidence="3" id="KW-1003">Cell membrane</keyword>
<proteinExistence type="inferred from homology"/>
<dbReference type="InterPro" id="IPR047692">
    <property type="entry name" value="T4P_ComGB"/>
</dbReference>
<keyword evidence="10" id="KW-1185">Reference proteome</keyword>
<dbReference type="InterPro" id="IPR042094">
    <property type="entry name" value="T2SS_GspF_sf"/>
</dbReference>
<name>A0ABS2QCP3_9BACL</name>
<comment type="similarity">
    <text evidence="2">Belongs to the GSP F family.</text>
</comment>
<comment type="caution">
    <text evidence="9">The sequence shown here is derived from an EMBL/GenBank/DDBJ whole genome shotgun (WGS) entry which is preliminary data.</text>
</comment>
<dbReference type="Proteomes" id="UP000823201">
    <property type="component" value="Unassembled WGS sequence"/>
</dbReference>
<dbReference type="InterPro" id="IPR003004">
    <property type="entry name" value="GspF/PilC"/>
</dbReference>
<keyword evidence="6 7" id="KW-0472">Membrane</keyword>
<dbReference type="NCBIfam" id="NF041012">
    <property type="entry name" value="T4P_ComGB"/>
    <property type="match status" value="1"/>
</dbReference>
<feature type="domain" description="Type II secretion system protein GspF" evidence="8">
    <location>
        <begin position="214"/>
        <end position="335"/>
    </location>
</feature>
<evidence type="ECO:0000259" key="8">
    <source>
        <dbReference type="Pfam" id="PF00482"/>
    </source>
</evidence>
<sequence>MRIRKNWTKTEQALFLVHLGQCLGEGYTLLVAMRFQFFHRNQMLRNDIEKMIAALEEGWKVHEILRAFHFPEAIVCSIYFSEKSGDLFRGLTACGHMLQRQEENRRRLGRLLRYPLFLLWLLLLMLYIIGHFLLPNFLQLYHSLQIDLPLITRVLLILSNHAFLLAALLLAVITAGLLLWIYSRRLPVEKKIQIALHLPILRHFLRHLLTQKFSFYFGSMLRSGLSIRQAVDALKDTGATPFLNYEAERLRQCFDEGRRFTEAIDRVGYFLPDMVSVIRQGELGGILGESLARYSDAILVDFEEKMEQLLSYVQPAILIFVGGLVLGLFSAVLLPIFHIVNGL</sequence>
<dbReference type="Gene3D" id="1.20.81.30">
    <property type="entry name" value="Type II secretion system (T2SS), domain F"/>
    <property type="match status" value="2"/>
</dbReference>
<dbReference type="Pfam" id="PF00482">
    <property type="entry name" value="T2SSF"/>
    <property type="match status" value="2"/>
</dbReference>
<feature type="transmembrane region" description="Helical" evidence="7">
    <location>
        <begin position="114"/>
        <end position="134"/>
    </location>
</feature>
<protein>
    <submittedName>
        <fullName evidence="9">Competence protein ComGB</fullName>
    </submittedName>
</protein>
<dbReference type="RefSeq" id="WP_205007260.1">
    <property type="nucleotide sequence ID" value="NZ_CBCRXA010000021.1"/>
</dbReference>
<dbReference type="InterPro" id="IPR018076">
    <property type="entry name" value="T2SS_GspF_dom"/>
</dbReference>
<evidence type="ECO:0000256" key="2">
    <source>
        <dbReference type="ARBA" id="ARBA00005745"/>
    </source>
</evidence>
<organism evidence="9 10">
    <name type="scientific">Sporolactobacillus spathodeae</name>
    <dbReference type="NCBI Taxonomy" id="1465502"/>
    <lineage>
        <taxon>Bacteria</taxon>
        <taxon>Bacillati</taxon>
        <taxon>Bacillota</taxon>
        <taxon>Bacilli</taxon>
        <taxon>Bacillales</taxon>
        <taxon>Sporolactobacillaceae</taxon>
        <taxon>Sporolactobacillus</taxon>
    </lineage>
</organism>
<evidence type="ECO:0000256" key="7">
    <source>
        <dbReference type="SAM" id="Phobius"/>
    </source>
</evidence>
<evidence type="ECO:0000256" key="5">
    <source>
        <dbReference type="ARBA" id="ARBA00022989"/>
    </source>
</evidence>
<evidence type="ECO:0000256" key="6">
    <source>
        <dbReference type="ARBA" id="ARBA00023136"/>
    </source>
</evidence>
<feature type="transmembrane region" description="Helical" evidence="7">
    <location>
        <begin position="316"/>
        <end position="340"/>
    </location>
</feature>
<keyword evidence="5 7" id="KW-1133">Transmembrane helix</keyword>
<dbReference type="PANTHER" id="PTHR30012:SF0">
    <property type="entry name" value="TYPE II SECRETION SYSTEM PROTEIN F-RELATED"/>
    <property type="match status" value="1"/>
</dbReference>
<comment type="subcellular location">
    <subcellularLocation>
        <location evidence="1">Cell membrane</location>
        <topology evidence="1">Multi-pass membrane protein</topology>
    </subcellularLocation>
</comment>